<reference evidence="2 3" key="1">
    <citation type="submission" date="2020-08" db="EMBL/GenBank/DDBJ databases">
        <title>Listeria ohnekaius sp. nov. and Listeria portnoyii sp. nov. isolated from non-agricultural and natural environments.</title>
        <authorList>
            <person name="Weller D."/>
            <person name="Belias A.M."/>
            <person name="Liao J."/>
            <person name="Guo S."/>
            <person name="Orsi R.H."/>
            <person name="Wiedmann M."/>
        </authorList>
    </citation>
    <scope>NUCLEOTIDE SEQUENCE [LARGE SCALE GENOMIC DNA]</scope>
    <source>
        <strain evidence="2 3">FSL W9-0585</strain>
    </source>
</reference>
<gene>
    <name evidence="2" type="ORF">HPK16_09245</name>
</gene>
<name>A0A7W1T6T9_9LIST</name>
<dbReference type="RefSeq" id="WP_181676684.1">
    <property type="nucleotide sequence ID" value="NZ_JABJVM010000008.1"/>
</dbReference>
<evidence type="ECO:0000313" key="2">
    <source>
        <dbReference type="EMBL" id="MBA3926528.1"/>
    </source>
</evidence>
<evidence type="ECO:0000256" key="1">
    <source>
        <dbReference type="SAM" id="MobiDB-lite"/>
    </source>
</evidence>
<accession>A0A7W1T6T9</accession>
<dbReference type="EMBL" id="JABJVM010000008">
    <property type="protein sequence ID" value="MBA3926528.1"/>
    <property type="molecule type" value="Genomic_DNA"/>
</dbReference>
<evidence type="ECO:0000313" key="3">
    <source>
        <dbReference type="Proteomes" id="UP000548787"/>
    </source>
</evidence>
<proteinExistence type="predicted"/>
<organism evidence="2 3">
    <name type="scientific">Listeria rustica</name>
    <dbReference type="NCBI Taxonomy" id="2713503"/>
    <lineage>
        <taxon>Bacteria</taxon>
        <taxon>Bacillati</taxon>
        <taxon>Bacillota</taxon>
        <taxon>Bacilli</taxon>
        <taxon>Bacillales</taxon>
        <taxon>Listeriaceae</taxon>
        <taxon>Listeria</taxon>
    </lineage>
</organism>
<protein>
    <submittedName>
        <fullName evidence="2">Uncharacterized protein</fullName>
    </submittedName>
</protein>
<keyword evidence="3" id="KW-1185">Reference proteome</keyword>
<comment type="caution">
    <text evidence="2">The sequence shown here is derived from an EMBL/GenBank/DDBJ whole genome shotgun (WGS) entry which is preliminary data.</text>
</comment>
<feature type="region of interest" description="Disordered" evidence="1">
    <location>
        <begin position="1"/>
        <end position="26"/>
    </location>
</feature>
<sequence length="698" mass="75146">MAIFKQGLPEWQKAGTKPPSGMITGGWVSSQKPPADYFNWFFNTTYMALKELQEVADREFIKRDGTVSMTSALKVKLASNSGSVLIINEGSISHGFATAITAAGYIAMAPTGADGNPDWTKQLTLNRLGNLDVQGLTIKGEQIALAKDYLSLTGGEMIGQIASAATTPIQARLLNGLYSWNRGKQPSGTVVKVELRITGTTVYTRFLEITVGSGEGAVAPEGDFSIDAMGINDGLVKGTAPIGTTLRYSINGVAMTLGTPVAQYWYRVTRSEDGSKDYLQFGAPLDFSGIGGTIGSGVNFIQPYLRFNGRDVAIKDEVLLLAGGELTGTVHTRASIAYTGKVGDIKHYINPQANGTVIRFELFIDGAWSKSLDITVGDTAITGASDFFLNPMTNTTSYITGLGPLEATKTKATVISSGANTISGAALPTYWWLRILRNFYDTCIQAGKNLIFSGYGNTPLEKVEFKTTSLLRNGKEIAIVDDVTAVQSSLTTHTNDAIKHITATERTNWNAKETVSGAQEKANAAIDTSKSYTDASIANHANDAVKHLTASERTDWNAKETPTGAQGKANTAENNAKSYTDSYFSSKTIVSNVAVYLSDTQSYTWNHTNMKKGMYIEVVRYTVGTGSNDYGYHEIFISKDFIERRLGKACWLPMPQSVNGEKKAVKFTLSGGTGTITGYASNASSPDSSWAVSNIRYE</sequence>
<dbReference type="Gene3D" id="1.20.120.660">
    <property type="entry name" value="IL-4 antagonist (De novo design) like domain"/>
    <property type="match status" value="1"/>
</dbReference>
<dbReference type="Proteomes" id="UP000548787">
    <property type="component" value="Unassembled WGS sequence"/>
</dbReference>
<dbReference type="AlphaFoldDB" id="A0A7W1T6T9"/>